<organism evidence="3 4">
    <name type="scientific">Stieleria marina</name>
    <dbReference type="NCBI Taxonomy" id="1930275"/>
    <lineage>
        <taxon>Bacteria</taxon>
        <taxon>Pseudomonadati</taxon>
        <taxon>Planctomycetota</taxon>
        <taxon>Planctomycetia</taxon>
        <taxon>Pirellulales</taxon>
        <taxon>Pirellulaceae</taxon>
        <taxon>Stieleria</taxon>
    </lineage>
</organism>
<dbReference type="InterPro" id="IPR011009">
    <property type="entry name" value="Kinase-like_dom_sf"/>
</dbReference>
<reference evidence="3 4" key="1">
    <citation type="submission" date="2019-02" db="EMBL/GenBank/DDBJ databases">
        <title>Deep-cultivation of Planctomycetes and their phenomic and genomic characterization uncovers novel biology.</title>
        <authorList>
            <person name="Wiegand S."/>
            <person name="Jogler M."/>
            <person name="Boedeker C."/>
            <person name="Pinto D."/>
            <person name="Vollmers J."/>
            <person name="Rivas-Marin E."/>
            <person name="Kohn T."/>
            <person name="Peeters S.H."/>
            <person name="Heuer A."/>
            <person name="Rast P."/>
            <person name="Oberbeckmann S."/>
            <person name="Bunk B."/>
            <person name="Jeske O."/>
            <person name="Meyerdierks A."/>
            <person name="Storesund J.E."/>
            <person name="Kallscheuer N."/>
            <person name="Luecker S."/>
            <person name="Lage O.M."/>
            <person name="Pohl T."/>
            <person name="Merkel B.J."/>
            <person name="Hornburger P."/>
            <person name="Mueller R.-W."/>
            <person name="Bruemmer F."/>
            <person name="Labrenz M."/>
            <person name="Spormann A.M."/>
            <person name="Op den Camp H."/>
            <person name="Overmann J."/>
            <person name="Amann R."/>
            <person name="Jetten M.S.M."/>
            <person name="Mascher T."/>
            <person name="Medema M.H."/>
            <person name="Devos D.P."/>
            <person name="Kaster A.-K."/>
            <person name="Ovreas L."/>
            <person name="Rohde M."/>
            <person name="Galperin M.Y."/>
            <person name="Jogler C."/>
        </authorList>
    </citation>
    <scope>NUCLEOTIDE SEQUENCE [LARGE SCALE GENOMIC DNA]</scope>
    <source>
        <strain evidence="3 4">K23_9</strain>
    </source>
</reference>
<keyword evidence="2 3" id="KW-0418">Kinase</keyword>
<accession>A0A517NQ03</accession>
<keyword evidence="2" id="KW-0808">Transferase</keyword>
<dbReference type="Pfam" id="PF03881">
    <property type="entry name" value="Fructosamin_kin"/>
    <property type="match status" value="1"/>
</dbReference>
<evidence type="ECO:0000256" key="2">
    <source>
        <dbReference type="PIRNR" id="PIRNR006221"/>
    </source>
</evidence>
<dbReference type="GO" id="GO:0016301">
    <property type="term" value="F:kinase activity"/>
    <property type="evidence" value="ECO:0007669"/>
    <property type="project" value="UniProtKB-UniRule"/>
</dbReference>
<protein>
    <submittedName>
        <fullName evidence="3">Fructosamine kinase</fullName>
    </submittedName>
</protein>
<name>A0A517NQ03_9BACT</name>
<dbReference type="PANTHER" id="PTHR12149">
    <property type="entry name" value="FRUCTOSAMINE 3 KINASE-RELATED PROTEIN"/>
    <property type="match status" value="1"/>
</dbReference>
<sequence length="295" mass="33090">MLEIQSALDVLLPESVLVIDVCDVAGGCISEAYGVAVRDESGERMLFLKSNKPLFEENFQCEAEGLAQLANVEAVRVPKLAAQGLAVGKSWLVTDWVKKGPQSGDFFAKFGSQLARLHRDSRGDEIGWHRDNYLGSSKQINASRSGWAEFFASQRIEHQLRWAVDQGLVDAAFRQNVGQIVRRMPELLHGRDDYTSLLHGDLWSGNYLCDRSGEPVLIDPAVYRGCREAEFGMLQLFGSCPASFYESYQAAWPMPDDWERRVAVYVLYHLLNHLNLFGQGYLPQCRSVAAEVLRS</sequence>
<dbReference type="Proteomes" id="UP000319817">
    <property type="component" value="Chromosome"/>
</dbReference>
<dbReference type="RefSeq" id="WP_145416743.1">
    <property type="nucleotide sequence ID" value="NZ_CP036526.1"/>
</dbReference>
<evidence type="ECO:0000256" key="1">
    <source>
        <dbReference type="ARBA" id="ARBA00009460"/>
    </source>
</evidence>
<gene>
    <name evidence="3" type="ORF">K239x_11510</name>
</gene>
<comment type="similarity">
    <text evidence="1 2">Belongs to the fructosamine kinase family.</text>
</comment>
<dbReference type="OrthoDB" id="5291879at2"/>
<dbReference type="InterPro" id="IPR016477">
    <property type="entry name" value="Fructo-/Ketosamine-3-kinase"/>
</dbReference>
<dbReference type="PIRSF" id="PIRSF006221">
    <property type="entry name" value="Ketosamine-3-kinase"/>
    <property type="match status" value="1"/>
</dbReference>
<evidence type="ECO:0000313" key="3">
    <source>
        <dbReference type="EMBL" id="QDT09206.1"/>
    </source>
</evidence>
<dbReference type="Gene3D" id="3.90.1200.10">
    <property type="match status" value="1"/>
</dbReference>
<dbReference type="Gene3D" id="3.30.200.20">
    <property type="entry name" value="Phosphorylase Kinase, domain 1"/>
    <property type="match status" value="1"/>
</dbReference>
<dbReference type="EMBL" id="CP036526">
    <property type="protein sequence ID" value="QDT09206.1"/>
    <property type="molecule type" value="Genomic_DNA"/>
</dbReference>
<proteinExistence type="inferred from homology"/>
<dbReference type="SUPFAM" id="SSF56112">
    <property type="entry name" value="Protein kinase-like (PK-like)"/>
    <property type="match status" value="1"/>
</dbReference>
<dbReference type="PANTHER" id="PTHR12149:SF8">
    <property type="entry name" value="PROTEIN-RIBULOSAMINE 3-KINASE"/>
    <property type="match status" value="1"/>
</dbReference>
<evidence type="ECO:0000313" key="4">
    <source>
        <dbReference type="Proteomes" id="UP000319817"/>
    </source>
</evidence>
<dbReference type="AlphaFoldDB" id="A0A517NQ03"/>
<keyword evidence="4" id="KW-1185">Reference proteome</keyword>